<feature type="compositionally biased region" description="Basic and acidic residues" evidence="5">
    <location>
        <begin position="516"/>
        <end position="530"/>
    </location>
</feature>
<evidence type="ECO:0000256" key="5">
    <source>
        <dbReference type="SAM" id="MobiDB-lite"/>
    </source>
</evidence>
<dbReference type="RefSeq" id="WP_123697909.1">
    <property type="nucleotide sequence ID" value="NZ_RKHJ01000001.1"/>
</dbReference>
<dbReference type="CDD" id="cd03216">
    <property type="entry name" value="ABC_Carb_Monos_I"/>
    <property type="match status" value="1"/>
</dbReference>
<feature type="compositionally biased region" description="Low complexity" evidence="5">
    <location>
        <begin position="499"/>
        <end position="514"/>
    </location>
</feature>
<sequence>MTETSPLVRLSGVHKRYGGVRALRGASLTAAGGEVHGLLGPNGSGKSTLGKVLAGSVRPDEAEIELAGQPVRIGSPRAAARLGVAAVYQQLSLVPELTVGENLVLGSEPATAGFLSGRAARRRARPVLERLAPALGAVHAEQPVRELTPGQQQLVEIGKALLREPRILILDEATASLHRDQVAVVFEIVRELRDRGTAVLFVSHRLDEITELCDRATILRSGETVAETAMAGTTPDELVRLMVGDVQAVEREHGERPSGRVRLTARGLAGGALRGIDLEARAGEVVGLGGLQGQGQSELLLALFGATAATGDVEVDGEPVRLASPRTAAARGIALVPGDRGTQGTLPPRPIQENLAIASLGRRTRAGVISARRERTAAESMVEALAIKIGGLGDPISSLSGGNAQKVVFGKWLLTEPGVVLLDDPTKGVDVGAKAEIYRIIRRMADDGATVIINSSEDRELVTVCDRVLVLFEGAVRAELVGDEITEERLVQAALVIGEGEQAPGQQAPGQQPARTRGETAPDDTHEGTP</sequence>
<evidence type="ECO:0000256" key="1">
    <source>
        <dbReference type="ARBA" id="ARBA00022448"/>
    </source>
</evidence>
<keyword evidence="2" id="KW-0677">Repeat</keyword>
<dbReference type="PROSITE" id="PS50893">
    <property type="entry name" value="ABC_TRANSPORTER_2"/>
    <property type="match status" value="2"/>
</dbReference>
<dbReference type="PANTHER" id="PTHR43790">
    <property type="entry name" value="CARBOHYDRATE TRANSPORT ATP-BINDING PROTEIN MG119-RELATED"/>
    <property type="match status" value="1"/>
</dbReference>
<comment type="caution">
    <text evidence="7">The sequence shown here is derived from an EMBL/GenBank/DDBJ whole genome shotgun (WGS) entry which is preliminary data.</text>
</comment>
<dbReference type="InterPro" id="IPR003439">
    <property type="entry name" value="ABC_transporter-like_ATP-bd"/>
</dbReference>
<dbReference type="AlphaFoldDB" id="A0A3N2AVI9"/>
<keyword evidence="8" id="KW-1185">Reference proteome</keyword>
<keyword evidence="4 7" id="KW-0067">ATP-binding</keyword>
<keyword evidence="1" id="KW-0813">Transport</keyword>
<evidence type="ECO:0000256" key="4">
    <source>
        <dbReference type="ARBA" id="ARBA00022840"/>
    </source>
</evidence>
<dbReference type="InterPro" id="IPR017871">
    <property type="entry name" value="ABC_transporter-like_CS"/>
</dbReference>
<accession>A0A3N2AVI9</accession>
<dbReference type="OrthoDB" id="39350at2"/>
<dbReference type="GO" id="GO:0016887">
    <property type="term" value="F:ATP hydrolysis activity"/>
    <property type="evidence" value="ECO:0007669"/>
    <property type="project" value="InterPro"/>
</dbReference>
<dbReference type="InterPro" id="IPR003593">
    <property type="entry name" value="AAA+_ATPase"/>
</dbReference>
<dbReference type="SMART" id="SM00382">
    <property type="entry name" value="AAA"/>
    <property type="match status" value="2"/>
</dbReference>
<dbReference type="InterPro" id="IPR050107">
    <property type="entry name" value="ABC_carbohydrate_import_ATPase"/>
</dbReference>
<dbReference type="GO" id="GO:0005524">
    <property type="term" value="F:ATP binding"/>
    <property type="evidence" value="ECO:0007669"/>
    <property type="project" value="UniProtKB-KW"/>
</dbReference>
<dbReference type="EMBL" id="RKHJ01000001">
    <property type="protein sequence ID" value="ROR66990.1"/>
    <property type="molecule type" value="Genomic_DNA"/>
</dbReference>
<dbReference type="SUPFAM" id="SSF52540">
    <property type="entry name" value="P-loop containing nucleoside triphosphate hydrolases"/>
    <property type="match status" value="2"/>
</dbReference>
<organism evidence="7 8">
    <name type="scientific">Agrococcus jenensis</name>
    <dbReference type="NCBI Taxonomy" id="46353"/>
    <lineage>
        <taxon>Bacteria</taxon>
        <taxon>Bacillati</taxon>
        <taxon>Actinomycetota</taxon>
        <taxon>Actinomycetes</taxon>
        <taxon>Micrococcales</taxon>
        <taxon>Microbacteriaceae</taxon>
        <taxon>Agrococcus</taxon>
    </lineage>
</organism>
<evidence type="ECO:0000259" key="6">
    <source>
        <dbReference type="PROSITE" id="PS50893"/>
    </source>
</evidence>
<dbReference type="InterPro" id="IPR027417">
    <property type="entry name" value="P-loop_NTPase"/>
</dbReference>
<dbReference type="PANTHER" id="PTHR43790:SF9">
    <property type="entry name" value="GALACTOFURANOSE TRANSPORTER ATP-BINDING PROTEIN YTFR"/>
    <property type="match status" value="1"/>
</dbReference>
<dbReference type="CDD" id="cd03215">
    <property type="entry name" value="ABC_Carb_Monos_II"/>
    <property type="match status" value="1"/>
</dbReference>
<proteinExistence type="predicted"/>
<gene>
    <name evidence="7" type="ORF">EDD26_2387</name>
</gene>
<dbReference type="Proteomes" id="UP000275456">
    <property type="component" value="Unassembled WGS sequence"/>
</dbReference>
<feature type="domain" description="ABC transporter" evidence="6">
    <location>
        <begin position="8"/>
        <end position="246"/>
    </location>
</feature>
<keyword evidence="3" id="KW-0547">Nucleotide-binding</keyword>
<protein>
    <submittedName>
        <fullName evidence="7">Monosaccharide ABC transporter ATP-binding protein (CUT2 family)</fullName>
    </submittedName>
</protein>
<feature type="region of interest" description="Disordered" evidence="5">
    <location>
        <begin position="499"/>
        <end position="530"/>
    </location>
</feature>
<name>A0A3N2AVI9_9MICO</name>
<evidence type="ECO:0000256" key="3">
    <source>
        <dbReference type="ARBA" id="ARBA00022741"/>
    </source>
</evidence>
<evidence type="ECO:0000313" key="7">
    <source>
        <dbReference type="EMBL" id="ROR66990.1"/>
    </source>
</evidence>
<reference evidence="7 8" key="1">
    <citation type="submission" date="2018-11" db="EMBL/GenBank/DDBJ databases">
        <title>Sequencing the genomes of 1000 actinobacteria strains.</title>
        <authorList>
            <person name="Klenk H.-P."/>
        </authorList>
    </citation>
    <scope>NUCLEOTIDE SEQUENCE [LARGE SCALE GENOMIC DNA]</scope>
    <source>
        <strain evidence="7 8">DSM 9580</strain>
    </source>
</reference>
<dbReference type="Gene3D" id="3.40.50.300">
    <property type="entry name" value="P-loop containing nucleotide triphosphate hydrolases"/>
    <property type="match status" value="2"/>
</dbReference>
<evidence type="ECO:0000256" key="2">
    <source>
        <dbReference type="ARBA" id="ARBA00022737"/>
    </source>
</evidence>
<feature type="domain" description="ABC transporter" evidence="6">
    <location>
        <begin position="241"/>
        <end position="498"/>
    </location>
</feature>
<dbReference type="PROSITE" id="PS00211">
    <property type="entry name" value="ABC_TRANSPORTER_1"/>
    <property type="match status" value="1"/>
</dbReference>
<dbReference type="Pfam" id="PF00005">
    <property type="entry name" value="ABC_tran"/>
    <property type="match status" value="2"/>
</dbReference>
<evidence type="ECO:0000313" key="8">
    <source>
        <dbReference type="Proteomes" id="UP000275456"/>
    </source>
</evidence>